<dbReference type="InterPro" id="IPR052704">
    <property type="entry name" value="ECF_Sigma-70_Domain"/>
</dbReference>
<evidence type="ECO:0000256" key="2">
    <source>
        <dbReference type="ARBA" id="ARBA00011344"/>
    </source>
</evidence>
<evidence type="ECO:0000256" key="5">
    <source>
        <dbReference type="ARBA" id="ARBA00023163"/>
    </source>
</evidence>
<protein>
    <submittedName>
        <fullName evidence="10">Sigma-70 family RNA polymerase sigma factor</fullName>
    </submittedName>
</protein>
<dbReference type="Gene3D" id="3.10.450.50">
    <property type="match status" value="1"/>
</dbReference>
<dbReference type="SUPFAM" id="SSF88659">
    <property type="entry name" value="Sigma3 and sigma4 domains of RNA polymerase sigma factors"/>
    <property type="match status" value="1"/>
</dbReference>
<dbReference type="InterPro" id="IPR013325">
    <property type="entry name" value="RNA_pol_sigma_r2"/>
</dbReference>
<dbReference type="InterPro" id="IPR037401">
    <property type="entry name" value="SnoaL-like"/>
</dbReference>
<evidence type="ECO:0000259" key="6">
    <source>
        <dbReference type="Pfam" id="PF04542"/>
    </source>
</evidence>
<comment type="subunit">
    <text evidence="2">Interacts transiently with the RNA polymerase catalytic core formed by RpoA, RpoB, RpoC and RpoZ (2 alpha, 1 beta, 1 beta' and 1 omega subunit) to form the RNA polymerase holoenzyme that can initiate transcription.</text>
</comment>
<comment type="similarity">
    <text evidence="1">Belongs to the sigma-70 factor family. ECF subfamily.</text>
</comment>
<proteinExistence type="inferred from homology"/>
<name>A0ABS7ZI36_9MICO</name>
<dbReference type="InterPro" id="IPR036388">
    <property type="entry name" value="WH-like_DNA-bd_sf"/>
</dbReference>
<feature type="domain" description="SnoaL-like" evidence="8">
    <location>
        <begin position="182"/>
        <end position="264"/>
    </location>
</feature>
<dbReference type="EMBL" id="JAIXCQ010000001">
    <property type="protein sequence ID" value="MCA5891750.1"/>
    <property type="molecule type" value="Genomic_DNA"/>
</dbReference>
<dbReference type="SUPFAM" id="SSF54427">
    <property type="entry name" value="NTF2-like"/>
    <property type="match status" value="1"/>
</dbReference>
<evidence type="ECO:0000256" key="3">
    <source>
        <dbReference type="ARBA" id="ARBA00023015"/>
    </source>
</evidence>
<evidence type="ECO:0000259" key="8">
    <source>
        <dbReference type="Pfam" id="PF12680"/>
    </source>
</evidence>
<dbReference type="EMBL" id="JAIXCQ010000011">
    <property type="protein sequence ID" value="MCA5894583.1"/>
    <property type="molecule type" value="Genomic_DNA"/>
</dbReference>
<dbReference type="InterPro" id="IPR013249">
    <property type="entry name" value="RNA_pol_sigma70_r4_t2"/>
</dbReference>
<sequence>MSSQTDLAENFEAERGRLLAIATRVLGSASSAEDVVQEAWVRLARQDPATIENLAAWLTTVVGRLSIDVLRSRAAKGETSFEAQFRDPVVTADVVSTDGDPESHAIDSEALGLALLTVLGSLRPDERLAFVLHDVFGVPFAEIGVIIDKSVDAAKMAASRARRKVRDAARPTGSHRRQRLVVDAFLAAARDGDFEALLEVLHPDLVWEVRSPRGVTVRRGRAELVRAVVRGSELGFTARQVVVDGRPGVLAFAPTGRPVGLMTCTVEHRRMTAITAVADRATLGRMELPDLA</sequence>
<evidence type="ECO:0000313" key="10">
    <source>
        <dbReference type="EMBL" id="MCA5894583.1"/>
    </source>
</evidence>
<keyword evidence="4" id="KW-0731">Sigma factor</keyword>
<evidence type="ECO:0000313" key="9">
    <source>
        <dbReference type="EMBL" id="MCA5891750.1"/>
    </source>
</evidence>
<dbReference type="InterPro" id="IPR007627">
    <property type="entry name" value="RNA_pol_sigma70_r2"/>
</dbReference>
<evidence type="ECO:0000256" key="1">
    <source>
        <dbReference type="ARBA" id="ARBA00010641"/>
    </source>
</evidence>
<dbReference type="PANTHER" id="PTHR30173:SF43">
    <property type="entry name" value="ECF RNA POLYMERASE SIGMA FACTOR SIGI-RELATED"/>
    <property type="match status" value="1"/>
</dbReference>
<evidence type="ECO:0000256" key="4">
    <source>
        <dbReference type="ARBA" id="ARBA00023082"/>
    </source>
</evidence>
<dbReference type="SUPFAM" id="SSF88946">
    <property type="entry name" value="Sigma2 domain of RNA polymerase sigma factors"/>
    <property type="match status" value="1"/>
</dbReference>
<dbReference type="PANTHER" id="PTHR30173">
    <property type="entry name" value="SIGMA 19 FACTOR"/>
    <property type="match status" value="1"/>
</dbReference>
<dbReference type="RefSeq" id="WP_225563482.1">
    <property type="nucleotide sequence ID" value="NZ_JAIXCQ010000001.1"/>
</dbReference>
<dbReference type="Proteomes" id="UP001319870">
    <property type="component" value="Unassembled WGS sequence"/>
</dbReference>
<dbReference type="NCBIfam" id="TIGR02937">
    <property type="entry name" value="sigma70-ECF"/>
    <property type="match status" value="1"/>
</dbReference>
<feature type="domain" description="RNA polymerase sigma factor 70 region 4 type 2" evidence="7">
    <location>
        <begin position="114"/>
        <end position="164"/>
    </location>
</feature>
<dbReference type="Pfam" id="PF08281">
    <property type="entry name" value="Sigma70_r4_2"/>
    <property type="match status" value="1"/>
</dbReference>
<reference evidence="10 11" key="1">
    <citation type="submission" date="2021-09" db="EMBL/GenBank/DDBJ databases">
        <title>Isoptericola luteus sp. nov., a novel bacterium isolated from Harbin, the capital city of Heilongjiang province.</title>
        <authorList>
            <person name="Li J."/>
        </authorList>
    </citation>
    <scope>NUCLEOTIDE SEQUENCE [LARGE SCALE GENOMIC DNA]</scope>
    <source>
        <strain evidence="10 11">NEAU-Y5</strain>
    </source>
</reference>
<keyword evidence="11" id="KW-1185">Reference proteome</keyword>
<evidence type="ECO:0000259" key="7">
    <source>
        <dbReference type="Pfam" id="PF08281"/>
    </source>
</evidence>
<keyword evidence="5" id="KW-0804">Transcription</keyword>
<accession>A0ABS7ZI36</accession>
<organism evidence="10 11">
    <name type="scientific">Isoptericola luteus</name>
    <dbReference type="NCBI Taxonomy" id="2879484"/>
    <lineage>
        <taxon>Bacteria</taxon>
        <taxon>Bacillati</taxon>
        <taxon>Actinomycetota</taxon>
        <taxon>Actinomycetes</taxon>
        <taxon>Micrococcales</taxon>
        <taxon>Promicromonosporaceae</taxon>
        <taxon>Isoptericola</taxon>
    </lineage>
</organism>
<feature type="domain" description="RNA polymerase sigma-70 region 2" evidence="6">
    <location>
        <begin position="11"/>
        <end position="74"/>
    </location>
</feature>
<dbReference type="Pfam" id="PF04542">
    <property type="entry name" value="Sigma70_r2"/>
    <property type="match status" value="1"/>
</dbReference>
<gene>
    <name evidence="9" type="ORF">LEP48_00095</name>
    <name evidence="10" type="ORF">LEP48_14685</name>
</gene>
<dbReference type="InterPro" id="IPR032710">
    <property type="entry name" value="NTF2-like_dom_sf"/>
</dbReference>
<dbReference type="Pfam" id="PF12680">
    <property type="entry name" value="SnoaL_2"/>
    <property type="match status" value="1"/>
</dbReference>
<keyword evidence="3" id="KW-0805">Transcription regulation</keyword>
<dbReference type="InterPro" id="IPR014284">
    <property type="entry name" value="RNA_pol_sigma-70_dom"/>
</dbReference>
<evidence type="ECO:0000313" key="11">
    <source>
        <dbReference type="Proteomes" id="UP001319870"/>
    </source>
</evidence>
<dbReference type="InterPro" id="IPR013324">
    <property type="entry name" value="RNA_pol_sigma_r3/r4-like"/>
</dbReference>
<dbReference type="Gene3D" id="1.10.10.10">
    <property type="entry name" value="Winged helix-like DNA-binding domain superfamily/Winged helix DNA-binding domain"/>
    <property type="match status" value="1"/>
</dbReference>
<comment type="caution">
    <text evidence="10">The sequence shown here is derived from an EMBL/GenBank/DDBJ whole genome shotgun (WGS) entry which is preliminary data.</text>
</comment>
<dbReference type="Gene3D" id="1.10.1740.10">
    <property type="match status" value="1"/>
</dbReference>